<keyword evidence="4 12" id="KW-0808">Transferase</keyword>
<feature type="binding site" evidence="12">
    <location>
        <position position="290"/>
    </location>
    <ligand>
        <name>K(+)</name>
        <dbReference type="ChEBI" id="CHEBI:29103"/>
    </ligand>
</feature>
<comment type="function">
    <text evidence="12">Catalyzes the phosphorylation of ribose at O-5 in a reaction requiring ATP and magnesium. The resulting D-ribose-5-phosphate can then be used either for sythesis of nucleotides, histidine, and tryptophan, or as a component of the pentose phosphate pathway.</text>
</comment>
<dbReference type="InterPro" id="IPR002173">
    <property type="entry name" value="Carboh/pur_kinase_PfkB_CS"/>
</dbReference>
<feature type="binding site" evidence="12">
    <location>
        <position position="288"/>
    </location>
    <ligand>
        <name>K(+)</name>
        <dbReference type="ChEBI" id="CHEBI:29103"/>
    </ligand>
</feature>
<dbReference type="PANTHER" id="PTHR10584:SF166">
    <property type="entry name" value="RIBOKINASE"/>
    <property type="match status" value="1"/>
</dbReference>
<comment type="activity regulation">
    <text evidence="12">Activated by a monovalent cation that binds near, but not in, the active site. The most likely occupant of the site in vivo is potassium. Ion binding induces a conformational change that may alter substrate affinity.</text>
</comment>
<evidence type="ECO:0000256" key="6">
    <source>
        <dbReference type="ARBA" id="ARBA00022741"/>
    </source>
</evidence>
<feature type="binding site" evidence="12">
    <location>
        <position position="143"/>
    </location>
    <ligand>
        <name>substrate</name>
    </ligand>
</feature>
<feature type="binding site" evidence="12">
    <location>
        <position position="187"/>
    </location>
    <ligand>
        <name>ATP</name>
        <dbReference type="ChEBI" id="CHEBI:30616"/>
    </ligand>
</feature>
<feature type="binding site" evidence="12">
    <location>
        <begin position="42"/>
        <end position="46"/>
    </location>
    <ligand>
        <name>substrate</name>
    </ligand>
</feature>
<dbReference type="GO" id="GO:0005524">
    <property type="term" value="F:ATP binding"/>
    <property type="evidence" value="ECO:0007669"/>
    <property type="project" value="UniProtKB-UniRule"/>
</dbReference>
<feature type="active site" description="Proton acceptor" evidence="12">
    <location>
        <position position="255"/>
    </location>
</feature>
<organism evidence="14 15">
    <name type="scientific">Parafannyhessea umbonata</name>
    <dbReference type="NCBI Taxonomy" id="604330"/>
    <lineage>
        <taxon>Bacteria</taxon>
        <taxon>Bacillati</taxon>
        <taxon>Actinomycetota</taxon>
        <taxon>Coriobacteriia</taxon>
        <taxon>Coriobacteriales</taxon>
        <taxon>Atopobiaceae</taxon>
        <taxon>Parafannyhessea</taxon>
    </lineage>
</organism>
<feature type="binding site" evidence="12">
    <location>
        <position position="251"/>
    </location>
    <ligand>
        <name>K(+)</name>
        <dbReference type="ChEBI" id="CHEBI:29103"/>
    </ligand>
</feature>
<comment type="caution">
    <text evidence="12">Lacks conserved residue(s) required for the propagation of feature annotation.</text>
</comment>
<comment type="pathway">
    <text evidence="12">Carbohydrate metabolism; D-ribose degradation; D-ribose 5-phosphate from beta-D-ribopyranose: step 2/2.</text>
</comment>
<dbReference type="PROSITE" id="PS00583">
    <property type="entry name" value="PFKB_KINASES_1"/>
    <property type="match status" value="1"/>
</dbReference>
<name>A0A6N7WS53_9ACTN</name>
<comment type="catalytic activity">
    <reaction evidence="12">
        <text>D-ribose + ATP = D-ribose 5-phosphate + ADP + H(+)</text>
        <dbReference type="Rhea" id="RHEA:13697"/>
        <dbReference type="ChEBI" id="CHEBI:15378"/>
        <dbReference type="ChEBI" id="CHEBI:30616"/>
        <dbReference type="ChEBI" id="CHEBI:47013"/>
        <dbReference type="ChEBI" id="CHEBI:78346"/>
        <dbReference type="ChEBI" id="CHEBI:456216"/>
        <dbReference type="EC" id="2.7.1.15"/>
    </reaction>
</comment>
<comment type="cofactor">
    <cofactor evidence="12">
        <name>Mg(2+)</name>
        <dbReference type="ChEBI" id="CHEBI:18420"/>
    </cofactor>
    <text evidence="12">Requires a divalent cation, most likely magnesium in vivo, as an electrophilic catalyst to aid phosphoryl group transfer. It is the chelate of the metal and the nucleotide that is the actual substrate.</text>
</comment>
<dbReference type="EMBL" id="VUND01000001">
    <property type="protein sequence ID" value="MST59615.1"/>
    <property type="molecule type" value="Genomic_DNA"/>
</dbReference>
<evidence type="ECO:0000313" key="15">
    <source>
        <dbReference type="Proteomes" id="UP000434342"/>
    </source>
</evidence>
<evidence type="ECO:0000256" key="8">
    <source>
        <dbReference type="ARBA" id="ARBA00022840"/>
    </source>
</evidence>
<proteinExistence type="inferred from homology"/>
<gene>
    <name evidence="12" type="primary">rbsK</name>
    <name evidence="14" type="ORF">FYJ69_01635</name>
</gene>
<dbReference type="AlphaFoldDB" id="A0A6N7WS53"/>
<dbReference type="GO" id="GO:0004747">
    <property type="term" value="F:ribokinase activity"/>
    <property type="evidence" value="ECO:0007669"/>
    <property type="project" value="UniProtKB-UniRule"/>
</dbReference>
<sequence>MTARDAIVLNSHGVGQYAYCDHMPSWGETLSVSKWHIAEDGGKGSNVTVALGRLGLDVAYVGKVGNDAWGDLGEKWMSGAGADTTFLYRDPSVSTGTGLVLLGPDGSNAIIDGDSSSSALTVDEVTAAIEGMRGSKYFITGFEVPEAIALEGARRAHALGMKTVLNPSPLPVGKLPPLDFVDYLFVNEVEAASLVGMAKSDLEGLAKGVLQATSARNVIVTLGSDGSCALTEEGEFLTIDPVKVENVVNTAGAGDGFMAATVANLVWGKTLREAMEWASYYSALAVTIDGTIPAYRPLGEVNAFIKGHQCEKCEE</sequence>
<dbReference type="UniPathway" id="UPA00916">
    <property type="reaction ID" value="UER00889"/>
</dbReference>
<evidence type="ECO:0000256" key="12">
    <source>
        <dbReference type="HAMAP-Rule" id="MF_01987"/>
    </source>
</evidence>
<feature type="binding site" evidence="12">
    <location>
        <position position="285"/>
    </location>
    <ligand>
        <name>K(+)</name>
        <dbReference type="ChEBI" id="CHEBI:29103"/>
    </ligand>
</feature>
<dbReference type="PANTHER" id="PTHR10584">
    <property type="entry name" value="SUGAR KINASE"/>
    <property type="match status" value="1"/>
</dbReference>
<dbReference type="RefSeq" id="WP_154539511.1">
    <property type="nucleotide sequence ID" value="NZ_VUND01000001.1"/>
</dbReference>
<dbReference type="EC" id="2.7.1.15" evidence="2 12"/>
<dbReference type="Pfam" id="PF00294">
    <property type="entry name" value="PfkB"/>
    <property type="match status" value="1"/>
</dbReference>
<feature type="binding site" evidence="12">
    <location>
        <begin position="221"/>
        <end position="226"/>
    </location>
    <ligand>
        <name>ATP</name>
        <dbReference type="ChEBI" id="CHEBI:30616"/>
    </ligand>
</feature>
<dbReference type="InterPro" id="IPR011611">
    <property type="entry name" value="PfkB_dom"/>
</dbReference>
<comment type="subunit">
    <text evidence="12">Homodimer.</text>
</comment>
<dbReference type="InterPro" id="IPR011877">
    <property type="entry name" value="Ribokinase"/>
</dbReference>
<keyword evidence="9 12" id="KW-0460">Magnesium</keyword>
<dbReference type="PRINTS" id="PR00990">
    <property type="entry name" value="RIBOKINASE"/>
</dbReference>
<dbReference type="Gene3D" id="3.40.1190.20">
    <property type="match status" value="1"/>
</dbReference>
<keyword evidence="8 12" id="KW-0067">ATP-binding</keyword>
<dbReference type="HAMAP" id="MF_01987">
    <property type="entry name" value="Ribokinase"/>
    <property type="match status" value="1"/>
</dbReference>
<evidence type="ECO:0000256" key="4">
    <source>
        <dbReference type="ARBA" id="ARBA00022679"/>
    </source>
</evidence>
<reference evidence="14 15" key="1">
    <citation type="submission" date="2019-08" db="EMBL/GenBank/DDBJ databases">
        <title>In-depth cultivation of the pig gut microbiome towards novel bacterial diversity and tailored functional studies.</title>
        <authorList>
            <person name="Wylensek D."/>
            <person name="Hitch T.C.A."/>
            <person name="Clavel T."/>
        </authorList>
    </citation>
    <scope>NUCLEOTIDE SEQUENCE [LARGE SCALE GENOMIC DNA]</scope>
    <source>
        <strain evidence="14 15">WB01_CNA04</strain>
    </source>
</reference>
<feature type="binding site" evidence="12">
    <location>
        <position position="255"/>
    </location>
    <ligand>
        <name>substrate</name>
    </ligand>
</feature>
<comment type="similarity">
    <text evidence="1">Belongs to the carbohydrate kinase pfkB family.</text>
</comment>
<dbReference type="InterPro" id="IPR002139">
    <property type="entry name" value="Ribo/fructo_kinase"/>
</dbReference>
<comment type="similarity">
    <text evidence="12">Belongs to the carbohydrate kinase PfkB family. Ribokinase subfamily.</text>
</comment>
<comment type="subcellular location">
    <subcellularLocation>
        <location evidence="12">Cytoplasm</location>
    </subcellularLocation>
</comment>
<protein>
    <recommendedName>
        <fullName evidence="3 12">Ribokinase</fullName>
        <shortName evidence="12">RK</shortName>
        <ecNumber evidence="2 12">2.7.1.15</ecNumber>
    </recommendedName>
</protein>
<dbReference type="CDD" id="cd01174">
    <property type="entry name" value="ribokinase"/>
    <property type="match status" value="1"/>
</dbReference>
<comment type="caution">
    <text evidence="14">The sequence shown here is derived from an EMBL/GenBank/DDBJ whole genome shotgun (WGS) entry which is preliminary data.</text>
</comment>
<feature type="binding site" evidence="12">
    <location>
        <begin position="254"/>
        <end position="255"/>
    </location>
    <ligand>
        <name>ATP</name>
        <dbReference type="ChEBI" id="CHEBI:30616"/>
    </ligand>
</feature>
<dbReference type="SUPFAM" id="SSF53613">
    <property type="entry name" value="Ribokinase-like"/>
    <property type="match status" value="1"/>
</dbReference>
<feature type="domain" description="Carbohydrate kinase PfkB" evidence="13">
    <location>
        <begin position="41"/>
        <end position="293"/>
    </location>
</feature>
<evidence type="ECO:0000256" key="11">
    <source>
        <dbReference type="ARBA" id="ARBA00023277"/>
    </source>
</evidence>
<feature type="binding site" evidence="12">
    <location>
        <position position="249"/>
    </location>
    <ligand>
        <name>K(+)</name>
        <dbReference type="ChEBI" id="CHEBI:29103"/>
    </ligand>
</feature>
<evidence type="ECO:0000256" key="7">
    <source>
        <dbReference type="ARBA" id="ARBA00022777"/>
    </source>
</evidence>
<dbReference type="GO" id="GO:0019303">
    <property type="term" value="P:D-ribose catabolic process"/>
    <property type="evidence" value="ECO:0007669"/>
    <property type="project" value="UniProtKB-UniRule"/>
</dbReference>
<evidence type="ECO:0000313" key="14">
    <source>
        <dbReference type="EMBL" id="MST59615.1"/>
    </source>
</evidence>
<evidence type="ECO:0000256" key="2">
    <source>
        <dbReference type="ARBA" id="ARBA00012035"/>
    </source>
</evidence>
<dbReference type="Proteomes" id="UP000434342">
    <property type="component" value="Unassembled WGS sequence"/>
</dbReference>
<keyword evidence="12" id="KW-0963">Cytoplasm</keyword>
<dbReference type="GO" id="GO:0005737">
    <property type="term" value="C:cytoplasm"/>
    <property type="evidence" value="ECO:0007669"/>
    <property type="project" value="UniProtKB-SubCell"/>
</dbReference>
<keyword evidence="7 12" id="KW-0418">Kinase</keyword>
<evidence type="ECO:0000256" key="9">
    <source>
        <dbReference type="ARBA" id="ARBA00022842"/>
    </source>
</evidence>
<dbReference type="InterPro" id="IPR029056">
    <property type="entry name" value="Ribokinase-like"/>
</dbReference>
<dbReference type="GO" id="GO:0046872">
    <property type="term" value="F:metal ion binding"/>
    <property type="evidence" value="ECO:0007669"/>
    <property type="project" value="UniProtKB-KW"/>
</dbReference>
<accession>A0A6N7WS53</accession>
<evidence type="ECO:0000256" key="10">
    <source>
        <dbReference type="ARBA" id="ARBA00022958"/>
    </source>
</evidence>
<evidence type="ECO:0000256" key="5">
    <source>
        <dbReference type="ARBA" id="ARBA00022723"/>
    </source>
</evidence>
<keyword evidence="11 12" id="KW-0119">Carbohydrate metabolism</keyword>
<evidence type="ECO:0000256" key="1">
    <source>
        <dbReference type="ARBA" id="ARBA00005380"/>
    </source>
</evidence>
<evidence type="ECO:0000259" key="13">
    <source>
        <dbReference type="Pfam" id="PF00294"/>
    </source>
</evidence>
<evidence type="ECO:0000256" key="3">
    <source>
        <dbReference type="ARBA" id="ARBA00016943"/>
    </source>
</evidence>
<keyword evidence="5 12" id="KW-0479">Metal-binding</keyword>
<keyword evidence="10 12" id="KW-0630">Potassium</keyword>
<keyword evidence="6 12" id="KW-0547">Nucleotide-binding</keyword>